<evidence type="ECO:0000259" key="7">
    <source>
        <dbReference type="PROSITE" id="PS51296"/>
    </source>
</evidence>
<dbReference type="InterPro" id="IPR017941">
    <property type="entry name" value="Rieske_2Fe-2S"/>
</dbReference>
<organism evidence="8 9">
    <name type="scientific">Pedobacter changchengzhani</name>
    <dbReference type="NCBI Taxonomy" id="2529274"/>
    <lineage>
        <taxon>Bacteria</taxon>
        <taxon>Pseudomonadati</taxon>
        <taxon>Bacteroidota</taxon>
        <taxon>Sphingobacteriia</taxon>
        <taxon>Sphingobacteriales</taxon>
        <taxon>Sphingobacteriaceae</taxon>
        <taxon>Pedobacter</taxon>
    </lineage>
</organism>
<evidence type="ECO:0000256" key="6">
    <source>
        <dbReference type="ARBA" id="ARBA00038001"/>
    </source>
</evidence>
<gene>
    <name evidence="8" type="ORF">EZJ43_10605</name>
</gene>
<dbReference type="RefSeq" id="WP_133262684.1">
    <property type="nucleotide sequence ID" value="NZ_SJCY01000006.1"/>
</dbReference>
<keyword evidence="9" id="KW-1185">Reference proteome</keyword>
<dbReference type="PANTHER" id="PTHR21496:SF0">
    <property type="entry name" value="RIESKE DOMAIN-CONTAINING PROTEIN"/>
    <property type="match status" value="1"/>
</dbReference>
<dbReference type="EMBL" id="SJCY01000006">
    <property type="protein sequence ID" value="TDG36122.1"/>
    <property type="molecule type" value="Genomic_DNA"/>
</dbReference>
<protein>
    <submittedName>
        <fullName evidence="8">Rieske (2Fe-2S) protein</fullName>
    </submittedName>
</protein>
<feature type="domain" description="Rieske" evidence="7">
    <location>
        <begin position="3"/>
        <end position="99"/>
    </location>
</feature>
<dbReference type="InterPro" id="IPR036922">
    <property type="entry name" value="Rieske_2Fe-2S_sf"/>
</dbReference>
<comment type="cofactor">
    <cofactor evidence="5">
        <name>[2Fe-2S] cluster</name>
        <dbReference type="ChEBI" id="CHEBI:190135"/>
    </cofactor>
</comment>
<keyword evidence="2" id="KW-0479">Metal-binding</keyword>
<keyword evidence="4" id="KW-0411">Iron-sulfur</keyword>
<dbReference type="PANTHER" id="PTHR21496">
    <property type="entry name" value="FERREDOXIN-RELATED"/>
    <property type="match status" value="1"/>
</dbReference>
<evidence type="ECO:0000256" key="3">
    <source>
        <dbReference type="ARBA" id="ARBA00023004"/>
    </source>
</evidence>
<keyword evidence="1" id="KW-0001">2Fe-2S</keyword>
<sequence>MKWSKVLNSVQIPAIGDIKTAEIAGKQICIINDEGKIIATQSTCPHAGGHFSGGWCKNGHLICPVHRWEYDLKTGRGAEGQGDYIDIYATEIREDGLYIGFEESWWSKLWG</sequence>
<dbReference type="GO" id="GO:0051537">
    <property type="term" value="F:2 iron, 2 sulfur cluster binding"/>
    <property type="evidence" value="ECO:0007669"/>
    <property type="project" value="UniProtKB-KW"/>
</dbReference>
<dbReference type="PROSITE" id="PS51296">
    <property type="entry name" value="RIESKE"/>
    <property type="match status" value="1"/>
</dbReference>
<keyword evidence="3" id="KW-0408">Iron</keyword>
<dbReference type="GO" id="GO:0046872">
    <property type="term" value="F:metal ion binding"/>
    <property type="evidence" value="ECO:0007669"/>
    <property type="project" value="UniProtKB-KW"/>
</dbReference>
<proteinExistence type="inferred from homology"/>
<accession>A0A4R5MKM7</accession>
<dbReference type="AlphaFoldDB" id="A0A4R5MKM7"/>
<dbReference type="Pfam" id="PF00355">
    <property type="entry name" value="Rieske"/>
    <property type="match status" value="1"/>
</dbReference>
<comment type="caution">
    <text evidence="8">The sequence shown here is derived from an EMBL/GenBank/DDBJ whole genome shotgun (WGS) entry which is preliminary data.</text>
</comment>
<evidence type="ECO:0000256" key="5">
    <source>
        <dbReference type="ARBA" id="ARBA00034078"/>
    </source>
</evidence>
<dbReference type="Proteomes" id="UP000295668">
    <property type="component" value="Unassembled WGS sequence"/>
</dbReference>
<dbReference type="SUPFAM" id="SSF50022">
    <property type="entry name" value="ISP domain"/>
    <property type="match status" value="1"/>
</dbReference>
<evidence type="ECO:0000313" key="8">
    <source>
        <dbReference type="EMBL" id="TDG36122.1"/>
    </source>
</evidence>
<evidence type="ECO:0000256" key="4">
    <source>
        <dbReference type="ARBA" id="ARBA00023014"/>
    </source>
</evidence>
<dbReference type="CDD" id="cd03467">
    <property type="entry name" value="Rieske"/>
    <property type="match status" value="1"/>
</dbReference>
<dbReference type="OrthoDB" id="593800at2"/>
<reference evidence="8 9" key="1">
    <citation type="submission" date="2019-02" db="EMBL/GenBank/DDBJ databases">
        <title>Pedobacter sp. nov., a novel speices isolated from soil of pinguins habitat in Antarcitica.</title>
        <authorList>
            <person name="He R.-H."/>
        </authorList>
    </citation>
    <scope>NUCLEOTIDE SEQUENCE [LARGE SCALE GENOMIC DNA]</scope>
    <source>
        <strain evidence="8 9">E01020</strain>
    </source>
</reference>
<dbReference type="Gene3D" id="2.102.10.10">
    <property type="entry name" value="Rieske [2Fe-2S] iron-sulphur domain"/>
    <property type="match status" value="1"/>
</dbReference>
<evidence type="ECO:0000256" key="2">
    <source>
        <dbReference type="ARBA" id="ARBA00022723"/>
    </source>
</evidence>
<comment type="similarity">
    <text evidence="6">Belongs to the bacterial ring-hydroxylating dioxygenase ferredoxin component family.</text>
</comment>
<evidence type="ECO:0000313" key="9">
    <source>
        <dbReference type="Proteomes" id="UP000295668"/>
    </source>
</evidence>
<name>A0A4R5MKM7_9SPHI</name>
<evidence type="ECO:0000256" key="1">
    <source>
        <dbReference type="ARBA" id="ARBA00022714"/>
    </source>
</evidence>